<evidence type="ECO:0000259" key="3">
    <source>
        <dbReference type="PROSITE" id="PS50004"/>
    </source>
</evidence>
<dbReference type="PANTHER" id="PTHR46502:SF15">
    <property type="entry name" value="16 KDA PHLOEM PROTEIN 1"/>
    <property type="match status" value="1"/>
</dbReference>
<feature type="non-terminal residue" evidence="4">
    <location>
        <position position="1"/>
    </location>
</feature>
<feature type="domain" description="C2" evidence="3">
    <location>
        <begin position="74"/>
        <end position="194"/>
    </location>
</feature>
<dbReference type="InterPro" id="IPR000008">
    <property type="entry name" value="C2_dom"/>
</dbReference>
<evidence type="ECO:0000313" key="4">
    <source>
        <dbReference type="EMBL" id="JAT58769.1"/>
    </source>
</evidence>
<sequence>LVPALTPSSEFPRFRSRTSSRGILIAFFLKSSHASSRHTFQVVVVSSVSKTRSEISISPCFYKTVTKPQIPVFSPRKEAMAVTRERAMASGILEVQLLDAKGLKKTDMFGRMDPYVLLQYRSEERKSSVARDQDRSPAWNEIFRFRAQYPGQDNQYKLTLKIMDKDTFTADDFVGETTIYLEDMIALGAEKGFSELRPRKYNVVLADKTYCGEIQVGITFTRKEKDNMKEELGGWKHSASAKA</sequence>
<dbReference type="InterPro" id="IPR035892">
    <property type="entry name" value="C2_domain_sf"/>
</dbReference>
<evidence type="ECO:0000256" key="1">
    <source>
        <dbReference type="ARBA" id="ARBA00022723"/>
    </source>
</evidence>
<keyword evidence="2" id="KW-0106">Calcium</keyword>
<dbReference type="SUPFAM" id="SSF49562">
    <property type="entry name" value="C2 domain (Calcium/lipid-binding domain, CaLB)"/>
    <property type="match status" value="1"/>
</dbReference>
<proteinExistence type="predicted"/>
<reference evidence="4" key="1">
    <citation type="submission" date="2015-07" db="EMBL/GenBank/DDBJ databases">
        <title>Transcriptome Assembly of Anthurium amnicola.</title>
        <authorList>
            <person name="Suzuki J."/>
        </authorList>
    </citation>
    <scope>NUCLEOTIDE SEQUENCE</scope>
</reference>
<dbReference type="GO" id="GO:0046872">
    <property type="term" value="F:metal ion binding"/>
    <property type="evidence" value="ECO:0007669"/>
    <property type="project" value="UniProtKB-KW"/>
</dbReference>
<dbReference type="EMBL" id="GDJX01009167">
    <property type="protein sequence ID" value="JAT58769.1"/>
    <property type="molecule type" value="Transcribed_RNA"/>
</dbReference>
<dbReference type="AlphaFoldDB" id="A0A1D1YVZ6"/>
<dbReference type="PANTHER" id="PTHR46502">
    <property type="entry name" value="C2 DOMAIN-CONTAINING"/>
    <property type="match status" value="1"/>
</dbReference>
<organism evidence="4">
    <name type="scientific">Anthurium amnicola</name>
    <dbReference type="NCBI Taxonomy" id="1678845"/>
    <lineage>
        <taxon>Eukaryota</taxon>
        <taxon>Viridiplantae</taxon>
        <taxon>Streptophyta</taxon>
        <taxon>Embryophyta</taxon>
        <taxon>Tracheophyta</taxon>
        <taxon>Spermatophyta</taxon>
        <taxon>Magnoliopsida</taxon>
        <taxon>Liliopsida</taxon>
        <taxon>Araceae</taxon>
        <taxon>Pothoideae</taxon>
        <taxon>Potheae</taxon>
        <taxon>Anthurium</taxon>
    </lineage>
</organism>
<gene>
    <name evidence="4" type="primary">ERG1_4</name>
    <name evidence="4" type="ORF">g.43512</name>
</gene>
<dbReference type="SMART" id="SM00239">
    <property type="entry name" value="C2"/>
    <property type="match status" value="1"/>
</dbReference>
<dbReference type="Gene3D" id="2.60.40.150">
    <property type="entry name" value="C2 domain"/>
    <property type="match status" value="1"/>
</dbReference>
<protein>
    <submittedName>
        <fullName evidence="4">Elicitor-responsive protein 1</fullName>
    </submittedName>
</protein>
<name>A0A1D1YVZ6_9ARAE</name>
<dbReference type="CDD" id="cd04049">
    <property type="entry name" value="C2_putative_Elicitor-responsive_gene"/>
    <property type="match status" value="1"/>
</dbReference>
<accession>A0A1D1YVZ6</accession>
<dbReference type="Pfam" id="PF00168">
    <property type="entry name" value="C2"/>
    <property type="match status" value="1"/>
</dbReference>
<keyword evidence="1" id="KW-0479">Metal-binding</keyword>
<dbReference type="PROSITE" id="PS50004">
    <property type="entry name" value="C2"/>
    <property type="match status" value="1"/>
</dbReference>
<evidence type="ECO:0000256" key="2">
    <source>
        <dbReference type="ARBA" id="ARBA00022837"/>
    </source>
</evidence>